<proteinExistence type="predicted"/>
<keyword evidence="1" id="KW-0812">Transmembrane</keyword>
<dbReference type="STRING" id="561061.SAMN05660862_1070"/>
<evidence type="ECO:0008006" key="4">
    <source>
        <dbReference type="Google" id="ProtNLM"/>
    </source>
</evidence>
<protein>
    <recommendedName>
        <fullName evidence="4">DUF2306 domain-containing protein</fullName>
    </recommendedName>
</protein>
<feature type="transmembrane region" description="Helical" evidence="1">
    <location>
        <begin position="6"/>
        <end position="30"/>
    </location>
</feature>
<evidence type="ECO:0000313" key="2">
    <source>
        <dbReference type="EMBL" id="SMG16438.1"/>
    </source>
</evidence>
<feature type="transmembrane region" description="Helical" evidence="1">
    <location>
        <begin position="161"/>
        <end position="180"/>
    </location>
</feature>
<dbReference type="OrthoDB" id="5984490at2"/>
<feature type="transmembrane region" description="Helical" evidence="1">
    <location>
        <begin position="129"/>
        <end position="149"/>
    </location>
</feature>
<feature type="transmembrane region" description="Helical" evidence="1">
    <location>
        <begin position="66"/>
        <end position="86"/>
    </location>
</feature>
<gene>
    <name evidence="2" type="ORF">SAMN05660862_1070</name>
</gene>
<evidence type="ECO:0000313" key="3">
    <source>
        <dbReference type="Proteomes" id="UP000192980"/>
    </source>
</evidence>
<keyword evidence="1" id="KW-0472">Membrane</keyword>
<evidence type="ECO:0000256" key="1">
    <source>
        <dbReference type="SAM" id="Phobius"/>
    </source>
</evidence>
<name>A0A1X7INC7_9SPHI</name>
<feature type="transmembrane region" description="Helical" evidence="1">
    <location>
        <begin position="98"/>
        <end position="123"/>
    </location>
</feature>
<sequence>MEQIATVLIYTHAFFGGLGLFTGFISVLVKKGGSSHKKAGKVFTYSMLLSSLLSLIIALMPNHENTFLLLIGIFTIYMILSGNRALTFNPKYKTKAHAIDKIISVGMLIIALIMLSLGVLGLIQKIENSILYLFFGILGSFMATNDFKIYRQFKERKNARILSHIGRMVGALIASFTAFLVAGLHIGSTIVWIAPTIVGTAYIIYTSRKYKK</sequence>
<feature type="transmembrane region" description="Helical" evidence="1">
    <location>
        <begin position="186"/>
        <end position="205"/>
    </location>
</feature>
<dbReference type="RefSeq" id="WP_085471878.1">
    <property type="nucleotide sequence ID" value="NZ_FXAU01000001.1"/>
</dbReference>
<accession>A0A1X7INC7</accession>
<reference evidence="2 3" key="1">
    <citation type="submission" date="2017-04" db="EMBL/GenBank/DDBJ databases">
        <authorList>
            <person name="Afonso C.L."/>
            <person name="Miller P.J."/>
            <person name="Scott M.A."/>
            <person name="Spackman E."/>
            <person name="Goraichik I."/>
            <person name="Dimitrov K.M."/>
            <person name="Suarez D.L."/>
            <person name="Swayne D.E."/>
        </authorList>
    </citation>
    <scope>NUCLEOTIDE SEQUENCE [LARGE SCALE GENOMIC DNA]</scope>
    <source>
        <strain evidence="2 3">DSM 22418</strain>
    </source>
</reference>
<dbReference type="Proteomes" id="UP000192980">
    <property type="component" value="Unassembled WGS sequence"/>
</dbReference>
<feature type="transmembrane region" description="Helical" evidence="1">
    <location>
        <begin position="42"/>
        <end position="60"/>
    </location>
</feature>
<keyword evidence="3" id="KW-1185">Reference proteome</keyword>
<dbReference type="EMBL" id="FXAU01000001">
    <property type="protein sequence ID" value="SMG16438.1"/>
    <property type="molecule type" value="Genomic_DNA"/>
</dbReference>
<organism evidence="2 3">
    <name type="scientific">Sphingobacterium psychroaquaticum</name>
    <dbReference type="NCBI Taxonomy" id="561061"/>
    <lineage>
        <taxon>Bacteria</taxon>
        <taxon>Pseudomonadati</taxon>
        <taxon>Bacteroidota</taxon>
        <taxon>Sphingobacteriia</taxon>
        <taxon>Sphingobacteriales</taxon>
        <taxon>Sphingobacteriaceae</taxon>
        <taxon>Sphingobacterium</taxon>
    </lineage>
</organism>
<keyword evidence="1" id="KW-1133">Transmembrane helix</keyword>
<dbReference type="AlphaFoldDB" id="A0A1X7INC7"/>